<dbReference type="InterPro" id="IPR027417">
    <property type="entry name" value="P-loop_NTPase"/>
</dbReference>
<feature type="compositionally biased region" description="Polar residues" evidence="5">
    <location>
        <begin position="80"/>
        <end position="93"/>
    </location>
</feature>
<dbReference type="InterPro" id="IPR003593">
    <property type="entry name" value="AAA+_ATPase"/>
</dbReference>
<keyword evidence="2" id="KW-0813">Transport</keyword>
<dbReference type="PANTHER" id="PTHR19241">
    <property type="entry name" value="ATP-BINDING CASSETTE TRANSPORTER"/>
    <property type="match status" value="1"/>
</dbReference>
<evidence type="ECO:0000313" key="8">
    <source>
        <dbReference type="Proteomes" id="UP000002489"/>
    </source>
</evidence>
<organism evidence="7 8">
    <name type="scientific">Fusarium oxysporum (strain Fo5176)</name>
    <name type="common">Fusarium vascular wilt</name>
    <dbReference type="NCBI Taxonomy" id="660025"/>
    <lineage>
        <taxon>Eukaryota</taxon>
        <taxon>Fungi</taxon>
        <taxon>Dikarya</taxon>
        <taxon>Ascomycota</taxon>
        <taxon>Pezizomycotina</taxon>
        <taxon>Sordariomycetes</taxon>
        <taxon>Hypocreomycetidae</taxon>
        <taxon>Hypocreales</taxon>
        <taxon>Nectriaceae</taxon>
        <taxon>Fusarium</taxon>
        <taxon>Fusarium oxysporum species complex</taxon>
    </lineage>
</organism>
<evidence type="ECO:0000256" key="2">
    <source>
        <dbReference type="ARBA" id="ARBA00022448"/>
    </source>
</evidence>
<sequence length="564" mass="61166">MSALYGINANNDATAARQGAPGAGSTGNNVPAADKHTDDEAINEKPSSSPADTLGKDEEDEDSEMERRTSIVQALARSYSHASGTHPNGQNPFQAGEDSPLNPNSPNFNAREWAKSVVELVHQDGAGFRSAGVCYQNLNVYGYGGASDYQGDVANVWLSLSDLVGRVTGRKRQRIDILRNFDGVVHKGEMLVVLGPPGAGCSTTLKTIAGELNGIYVDEGSYFNYQGMTAKEMHSHHRGEAIYTAEIDVHFPMLSVGDTLTFAARARQPRQLPQGLNRNDFADHLRDVVMAMFGISHTVNTRVGNEYIRGVSGGERKRVTISEAALSGAPLQCWDNSTRGLDSANAIEFCKTLRLQTELFNNTAVVSIYQSPQSAYDLFDKATVIYEGRQIFFGRADAAKQYFINLGFECPARQTTPDFLTSMTAPNERIVRDGFKGQGSSNSLMSLLPLGETAPSTRLCRLRLRTTRSLTQLTAPTPRLSVLLSRLSRLSDSASSLPTLSPTPSRFSFVCGVDGCDSRVIRVSLLALLLVTSLWLLLSVPSSTTWMKLQAVSSSVVLSCSLLF</sequence>
<dbReference type="InterPro" id="IPR029481">
    <property type="entry name" value="ABC_trans_N"/>
</dbReference>
<dbReference type="InterPro" id="IPR034001">
    <property type="entry name" value="ABCG_PDR_1"/>
</dbReference>
<dbReference type="SMART" id="SM00382">
    <property type="entry name" value="AAA"/>
    <property type="match status" value="1"/>
</dbReference>
<evidence type="ECO:0000256" key="4">
    <source>
        <dbReference type="ARBA" id="ARBA00022840"/>
    </source>
</evidence>
<dbReference type="PROSITE" id="PS50893">
    <property type="entry name" value="ABC_TRANSPORTER_2"/>
    <property type="match status" value="1"/>
</dbReference>
<dbReference type="Pfam" id="PF00005">
    <property type="entry name" value="ABC_tran"/>
    <property type="match status" value="1"/>
</dbReference>
<dbReference type="InterPro" id="IPR017871">
    <property type="entry name" value="ABC_transporter-like_CS"/>
</dbReference>
<evidence type="ECO:0000259" key="6">
    <source>
        <dbReference type="PROSITE" id="PS50893"/>
    </source>
</evidence>
<dbReference type="FunFam" id="3.40.50.300:FF:000881">
    <property type="entry name" value="ABC multidrug transporter A-1"/>
    <property type="match status" value="1"/>
</dbReference>
<dbReference type="Proteomes" id="UP000002489">
    <property type="component" value="Unassembled WGS sequence"/>
</dbReference>
<dbReference type="GO" id="GO:0005524">
    <property type="term" value="F:ATP binding"/>
    <property type="evidence" value="ECO:0007669"/>
    <property type="project" value="UniProtKB-KW"/>
</dbReference>
<evidence type="ECO:0000256" key="1">
    <source>
        <dbReference type="ARBA" id="ARBA00006012"/>
    </source>
</evidence>
<feature type="compositionally biased region" description="Basic and acidic residues" evidence="5">
    <location>
        <begin position="33"/>
        <end position="43"/>
    </location>
</feature>
<comment type="similarity">
    <text evidence="1">Belongs to the ABC transporter superfamily. ABCG family. PDR (TC 3.A.1.205) subfamily.</text>
</comment>
<evidence type="ECO:0000256" key="3">
    <source>
        <dbReference type="ARBA" id="ARBA00022741"/>
    </source>
</evidence>
<reference evidence="8" key="1">
    <citation type="journal article" date="2012" name="Mol. Plant Microbe Interact.">
        <title>A highly conserved effector in Fusarium oxysporum is required for full virulence on Arabidopsis.</title>
        <authorList>
            <person name="Thatcher L.F."/>
            <person name="Gardiner D.M."/>
            <person name="Kazan K."/>
            <person name="Manners J."/>
        </authorList>
    </citation>
    <scope>NUCLEOTIDE SEQUENCE [LARGE SCALE GENOMIC DNA]</scope>
    <source>
        <strain evidence="8">Fo5176</strain>
    </source>
</reference>
<evidence type="ECO:0000256" key="5">
    <source>
        <dbReference type="SAM" id="MobiDB-lite"/>
    </source>
</evidence>
<dbReference type="Gene3D" id="3.40.50.300">
    <property type="entry name" value="P-loop containing nucleotide triphosphate hydrolases"/>
    <property type="match status" value="1"/>
</dbReference>
<proteinExistence type="inferred from homology"/>
<evidence type="ECO:0000313" key="7">
    <source>
        <dbReference type="EnsemblFungi" id="FOXG_02985P0"/>
    </source>
</evidence>
<keyword evidence="3" id="KW-0547">Nucleotide-binding</keyword>
<dbReference type="AlphaFoldDB" id="A0A0D2XGE2"/>
<dbReference type="SUPFAM" id="SSF52540">
    <property type="entry name" value="P-loop containing nucleoside triphosphate hydrolases"/>
    <property type="match status" value="1"/>
</dbReference>
<dbReference type="STRING" id="426428.A0A0D2XGE2"/>
<keyword evidence="4" id="KW-0067">ATP-binding</keyword>
<dbReference type="Pfam" id="PF14510">
    <property type="entry name" value="ABC_trans_N"/>
    <property type="match status" value="1"/>
</dbReference>
<protein>
    <recommendedName>
        <fullName evidence="6">ABC transporter domain-containing protein</fullName>
    </recommendedName>
</protein>
<accession>A0A0D2XGE2</accession>
<feature type="domain" description="ABC transporter" evidence="6">
    <location>
        <begin position="158"/>
        <end position="412"/>
    </location>
</feature>
<dbReference type="CDD" id="cd03233">
    <property type="entry name" value="ABCG_PDR_domain1"/>
    <property type="match status" value="1"/>
</dbReference>
<dbReference type="EnsemblFungi" id="FOXG_02985T0">
    <property type="protein sequence ID" value="FOXG_02985P0"/>
    <property type="gene ID" value="FOXG_02985"/>
</dbReference>
<dbReference type="InterPro" id="IPR003439">
    <property type="entry name" value="ABC_transporter-like_ATP-bd"/>
</dbReference>
<dbReference type="PROSITE" id="PS00211">
    <property type="entry name" value="ABC_TRANSPORTER_1"/>
    <property type="match status" value="1"/>
</dbReference>
<dbReference type="GO" id="GO:0016887">
    <property type="term" value="F:ATP hydrolysis activity"/>
    <property type="evidence" value="ECO:0007669"/>
    <property type="project" value="InterPro"/>
</dbReference>
<name>A0A0D2XGE2_FUSOF</name>
<reference evidence="7" key="2">
    <citation type="submission" date="2025-08" db="UniProtKB">
        <authorList>
            <consortium name="EnsemblFungi"/>
        </authorList>
    </citation>
    <scope>IDENTIFICATION</scope>
    <source>
        <strain evidence="7">4287 / CBS 123668 / FGSC 9935 / NRRL 34936</strain>
    </source>
</reference>
<feature type="region of interest" description="Disordered" evidence="5">
    <location>
        <begin position="1"/>
        <end position="108"/>
    </location>
</feature>